<feature type="transmembrane region" description="Helical" evidence="1">
    <location>
        <begin position="30"/>
        <end position="51"/>
    </location>
</feature>
<dbReference type="EMBL" id="JBBJCI010000143">
    <property type="protein sequence ID" value="KAK7242436.1"/>
    <property type="molecule type" value="Genomic_DNA"/>
</dbReference>
<evidence type="ECO:0000256" key="1">
    <source>
        <dbReference type="SAM" id="Phobius"/>
    </source>
</evidence>
<proteinExistence type="predicted"/>
<gene>
    <name evidence="2" type="ORF">SO694_00159010</name>
</gene>
<keyword evidence="3" id="KW-1185">Reference proteome</keyword>
<keyword evidence="1" id="KW-1133">Transmembrane helix</keyword>
<evidence type="ECO:0000313" key="3">
    <source>
        <dbReference type="Proteomes" id="UP001363151"/>
    </source>
</evidence>
<keyword evidence="1" id="KW-0472">Membrane</keyword>
<protein>
    <recommendedName>
        <fullName evidence="4">ABC-2 type transporter domain-containing protein</fullName>
    </recommendedName>
</protein>
<evidence type="ECO:0008006" key="4">
    <source>
        <dbReference type="Google" id="ProtNLM"/>
    </source>
</evidence>
<accession>A0ABR1G2F6</accession>
<name>A0ABR1G2F6_AURAN</name>
<sequence>MASRRLAQLKVVCGKRWVVRKRSMGQNLQLFLLPATGFLLAFFFYLSFALPDRRSTGYLELVFCPCAVIMLLNLSTVDLVAEKSGSWRR</sequence>
<evidence type="ECO:0000313" key="2">
    <source>
        <dbReference type="EMBL" id="KAK7242436.1"/>
    </source>
</evidence>
<dbReference type="Proteomes" id="UP001363151">
    <property type="component" value="Unassembled WGS sequence"/>
</dbReference>
<feature type="transmembrane region" description="Helical" evidence="1">
    <location>
        <begin position="57"/>
        <end position="81"/>
    </location>
</feature>
<comment type="caution">
    <text evidence="2">The sequence shown here is derived from an EMBL/GenBank/DDBJ whole genome shotgun (WGS) entry which is preliminary data.</text>
</comment>
<organism evidence="2 3">
    <name type="scientific">Aureococcus anophagefferens</name>
    <name type="common">Harmful bloom alga</name>
    <dbReference type="NCBI Taxonomy" id="44056"/>
    <lineage>
        <taxon>Eukaryota</taxon>
        <taxon>Sar</taxon>
        <taxon>Stramenopiles</taxon>
        <taxon>Ochrophyta</taxon>
        <taxon>Pelagophyceae</taxon>
        <taxon>Pelagomonadales</taxon>
        <taxon>Pelagomonadaceae</taxon>
        <taxon>Aureococcus</taxon>
    </lineage>
</organism>
<reference evidence="2 3" key="1">
    <citation type="submission" date="2024-03" db="EMBL/GenBank/DDBJ databases">
        <title>Aureococcus anophagefferens CCMP1851 and Kratosvirus quantuckense: Draft genome of a second virus-susceptible host strain in the model system.</title>
        <authorList>
            <person name="Chase E."/>
            <person name="Truchon A.R."/>
            <person name="Schepens W."/>
            <person name="Wilhelm S.W."/>
        </authorList>
    </citation>
    <scope>NUCLEOTIDE SEQUENCE [LARGE SCALE GENOMIC DNA]</scope>
    <source>
        <strain evidence="2 3">CCMP1851</strain>
    </source>
</reference>
<keyword evidence="1" id="KW-0812">Transmembrane</keyword>